<dbReference type="HOGENOM" id="CLU_171977_1_0_1"/>
<evidence type="ECO:0000256" key="1">
    <source>
        <dbReference type="ARBA" id="ARBA00004434"/>
    </source>
</evidence>
<gene>
    <name evidence="13" type="primary">TBLA0C06040</name>
    <name evidence="13" type="ORF">TBLA_0C06040</name>
</gene>
<keyword evidence="3 12" id="KW-0813">Transport</keyword>
<comment type="subunit">
    <text evidence="12">Component of the ubiquinol-cytochrome c oxidoreductase (cytochrome b-c1 complex, complex III, CIII), a multisubunit enzyme composed of 3 respiratory subunits cytochrome b, cytochrome c1 and Rieske protein, 2 core protein subunits, and additional low-molecular weight protein subunits.</text>
</comment>
<evidence type="ECO:0000313" key="14">
    <source>
        <dbReference type="Proteomes" id="UP000002866"/>
    </source>
</evidence>
<dbReference type="GO" id="GO:0034551">
    <property type="term" value="P:mitochondrial respiratory chain complex III assembly"/>
    <property type="evidence" value="ECO:0007669"/>
    <property type="project" value="EnsemblFungi"/>
</dbReference>
<dbReference type="Gene3D" id="1.20.5.260">
    <property type="entry name" value="Cytochrome b-c1 complex subunit 9"/>
    <property type="match status" value="1"/>
</dbReference>
<protein>
    <recommendedName>
        <fullName evidence="11 12">Complex III subunit 9</fullName>
    </recommendedName>
</protein>
<reference evidence="13 14" key="1">
    <citation type="journal article" date="2011" name="Proc. Natl. Acad. Sci. U.S.A.">
        <title>Evolutionary erosion of yeast sex chromosomes by mating-type switching accidents.</title>
        <authorList>
            <person name="Gordon J.L."/>
            <person name="Armisen D."/>
            <person name="Proux-Wera E."/>
            <person name="Oheigeartaigh S.S."/>
            <person name="Byrne K.P."/>
            <person name="Wolfe K.H."/>
        </authorList>
    </citation>
    <scope>NUCLEOTIDE SEQUENCE [LARGE SCALE GENOMIC DNA]</scope>
    <source>
        <strain evidence="14">ATCC 34711 / CBS 6284 / DSM 70876 / NBRC 10599 / NRRL Y-10934 / UCD 77-7</strain>
    </source>
</reference>
<dbReference type="AlphaFoldDB" id="I2H1Z9"/>
<evidence type="ECO:0000256" key="9">
    <source>
        <dbReference type="ARBA" id="ARBA00023128"/>
    </source>
</evidence>
<dbReference type="EMBL" id="HE806318">
    <property type="protein sequence ID" value="CCH60401.1"/>
    <property type="molecule type" value="Genomic_DNA"/>
</dbReference>
<evidence type="ECO:0000256" key="3">
    <source>
        <dbReference type="ARBA" id="ARBA00022448"/>
    </source>
</evidence>
<dbReference type="Pfam" id="PF05365">
    <property type="entry name" value="UCR_UQCRX_QCR9"/>
    <property type="match status" value="1"/>
</dbReference>
<dbReference type="OMA" id="ANAGMQW"/>
<comment type="function">
    <text evidence="12">Component of the ubiquinol-cytochrome c oxidoreductase, a multisubunit transmembrane complex that is part of the mitochondrial electron transport chain which drives oxidative phosphorylation. The complex plays an important role in the uptake of multiple carbon sources present in different host niches.</text>
</comment>
<evidence type="ECO:0000256" key="6">
    <source>
        <dbReference type="ARBA" id="ARBA00022792"/>
    </source>
</evidence>
<dbReference type="PANTHER" id="PTHR12980">
    <property type="entry name" value="UBIQUINOL-CYTOCHROME C REDUCTASE COMPLEX, SUBUNIT X"/>
    <property type="match status" value="1"/>
</dbReference>
<evidence type="ECO:0000313" key="13">
    <source>
        <dbReference type="EMBL" id="CCH60401.1"/>
    </source>
</evidence>
<dbReference type="FunCoup" id="I2H1Z9">
    <property type="interactions" value="335"/>
</dbReference>
<keyword evidence="4 12" id="KW-0679">Respiratory chain</keyword>
<evidence type="ECO:0000256" key="5">
    <source>
        <dbReference type="ARBA" id="ARBA00022692"/>
    </source>
</evidence>
<evidence type="ECO:0000256" key="10">
    <source>
        <dbReference type="ARBA" id="ARBA00023136"/>
    </source>
</evidence>
<keyword evidence="7 12" id="KW-0249">Electron transport</keyword>
<keyword evidence="5" id="KW-0812">Transmembrane</keyword>
<dbReference type="GeneID" id="14495381"/>
<dbReference type="InterPro" id="IPR008027">
    <property type="entry name" value="QCR9"/>
</dbReference>
<evidence type="ECO:0000256" key="7">
    <source>
        <dbReference type="ARBA" id="ARBA00022982"/>
    </source>
</evidence>
<keyword evidence="6 12" id="KW-0999">Mitochondrion inner membrane</keyword>
<sequence length="68" mass="7834">MSFSRIYNVFFKRNSVFVGTIFASAFIFQAAFDSGITKWYNNHNKGKLWVDVKKSLEEGNGDDDDDDE</sequence>
<dbReference type="GO" id="GO:0045275">
    <property type="term" value="C:respiratory chain complex III"/>
    <property type="evidence" value="ECO:0007669"/>
    <property type="project" value="UniProtKB-UniRule"/>
</dbReference>
<evidence type="ECO:0000256" key="2">
    <source>
        <dbReference type="ARBA" id="ARBA00007856"/>
    </source>
</evidence>
<evidence type="ECO:0000256" key="4">
    <source>
        <dbReference type="ARBA" id="ARBA00022660"/>
    </source>
</evidence>
<dbReference type="GO" id="GO:0005743">
    <property type="term" value="C:mitochondrial inner membrane"/>
    <property type="evidence" value="ECO:0007669"/>
    <property type="project" value="UniProtKB-SubCell"/>
</dbReference>
<dbReference type="FunFam" id="1.20.5.260:FF:000001">
    <property type="entry name" value="Cytochrome b-c1 complex subunit 9"/>
    <property type="match status" value="1"/>
</dbReference>
<evidence type="ECO:0000256" key="8">
    <source>
        <dbReference type="ARBA" id="ARBA00022989"/>
    </source>
</evidence>
<dbReference type="RefSeq" id="XP_004179920.1">
    <property type="nucleotide sequence ID" value="XM_004179872.1"/>
</dbReference>
<dbReference type="GO" id="GO:0008121">
    <property type="term" value="F:quinol-cytochrome-c reductase activity"/>
    <property type="evidence" value="ECO:0007669"/>
    <property type="project" value="EnsemblFungi"/>
</dbReference>
<comment type="similarity">
    <text evidence="2 12">Belongs to the UQCR10/QCR9 family.</text>
</comment>
<comment type="subcellular location">
    <subcellularLocation>
        <location evidence="1 12">Mitochondrion inner membrane</location>
        <topology evidence="1 12">Single-pass membrane protein</topology>
    </subcellularLocation>
</comment>
<dbReference type="GO" id="GO:0006122">
    <property type="term" value="P:mitochondrial electron transport, ubiquinol to cytochrome c"/>
    <property type="evidence" value="ECO:0007669"/>
    <property type="project" value="UniProtKB-UniRule"/>
</dbReference>
<dbReference type="PANTHER" id="PTHR12980:SF0">
    <property type="entry name" value="CYTOCHROME B-C1 COMPLEX SUBUNIT 9"/>
    <property type="match status" value="1"/>
</dbReference>
<accession>I2H1Z9</accession>
<dbReference type="KEGG" id="tbl:TBLA_0C06040"/>
<proteinExistence type="inferred from homology"/>
<dbReference type="eggNOG" id="KOG3494">
    <property type="taxonomic scope" value="Eukaryota"/>
</dbReference>
<keyword evidence="14" id="KW-1185">Reference proteome</keyword>
<dbReference type="InterPro" id="IPR036656">
    <property type="entry name" value="QCR9_sf"/>
</dbReference>
<keyword evidence="9 12" id="KW-0496">Mitochondrion</keyword>
<evidence type="ECO:0000256" key="12">
    <source>
        <dbReference type="RuleBase" id="RU368056"/>
    </source>
</evidence>
<name>I2H1Z9_HENB6</name>
<dbReference type="InParanoid" id="I2H1Z9"/>
<keyword evidence="10" id="KW-0472">Membrane</keyword>
<dbReference type="SUPFAM" id="SSF81514">
    <property type="entry name" value="Subunit X (non-heme 7 kDa protein) of cytochrome bc1 complex (Ubiquinol-cytochrome c reductase)"/>
    <property type="match status" value="1"/>
</dbReference>
<evidence type="ECO:0000256" key="11">
    <source>
        <dbReference type="ARBA" id="ARBA00044247"/>
    </source>
</evidence>
<dbReference type="Proteomes" id="UP000002866">
    <property type="component" value="Chromosome 3"/>
</dbReference>
<keyword evidence="8" id="KW-1133">Transmembrane helix</keyword>
<organism evidence="13 14">
    <name type="scientific">Henningerozyma blattae (strain ATCC 34711 / CBS 6284 / DSM 70876 / NBRC 10599 / NRRL Y-10934 / UCD 77-7)</name>
    <name type="common">Yeast</name>
    <name type="synonym">Tetrapisispora blattae</name>
    <dbReference type="NCBI Taxonomy" id="1071380"/>
    <lineage>
        <taxon>Eukaryota</taxon>
        <taxon>Fungi</taxon>
        <taxon>Dikarya</taxon>
        <taxon>Ascomycota</taxon>
        <taxon>Saccharomycotina</taxon>
        <taxon>Saccharomycetes</taxon>
        <taxon>Saccharomycetales</taxon>
        <taxon>Saccharomycetaceae</taxon>
        <taxon>Henningerozyma</taxon>
    </lineage>
</organism>
<dbReference type="STRING" id="1071380.I2H1Z9"/>